<gene>
    <name evidence="1" type="ORF">NIES21_27190</name>
</gene>
<sequence>MSDPVLQLDNSANWQQLYSISNSAVTLGAGTVFAPIPPITIPVLLDSHIITVLVTCDGAKDTWNFGGLLSQKINLGLIVGGLPTSDGVQKHKLYLNRLTLLTFPRLTSTYTVELEVPKWFRQVSFVLWQYIGPVGDSTENLISNIQSDLARIESKIDAL</sequence>
<organism evidence="1 2">
    <name type="scientific">Anabaenopsis circularis NIES-21</name>
    <dbReference type="NCBI Taxonomy" id="1085406"/>
    <lineage>
        <taxon>Bacteria</taxon>
        <taxon>Bacillati</taxon>
        <taxon>Cyanobacteriota</taxon>
        <taxon>Cyanophyceae</taxon>
        <taxon>Nostocales</taxon>
        <taxon>Nodulariaceae</taxon>
        <taxon>Anabaenopsis</taxon>
    </lineage>
</organism>
<evidence type="ECO:0000313" key="2">
    <source>
        <dbReference type="Proteomes" id="UP000218287"/>
    </source>
</evidence>
<name>A0A1Z4GHD4_9CYAN</name>
<dbReference type="OrthoDB" id="583031at2"/>
<dbReference type="Proteomes" id="UP000218287">
    <property type="component" value="Chromosome"/>
</dbReference>
<reference evidence="1 2" key="1">
    <citation type="submission" date="2017-06" db="EMBL/GenBank/DDBJ databases">
        <title>Genome sequencing of cyanobaciteial culture collection at National Institute for Environmental Studies (NIES).</title>
        <authorList>
            <person name="Hirose Y."/>
            <person name="Shimura Y."/>
            <person name="Fujisawa T."/>
            <person name="Nakamura Y."/>
            <person name="Kawachi M."/>
        </authorList>
    </citation>
    <scope>NUCLEOTIDE SEQUENCE [LARGE SCALE GENOMIC DNA]</scope>
    <source>
        <strain evidence="1 2">NIES-21</strain>
    </source>
</reference>
<protein>
    <submittedName>
        <fullName evidence="1">Uncharacterized protein</fullName>
    </submittedName>
</protein>
<keyword evidence="2" id="KW-1185">Reference proteome</keyword>
<proteinExistence type="predicted"/>
<dbReference type="AlphaFoldDB" id="A0A1Z4GHD4"/>
<evidence type="ECO:0000313" key="1">
    <source>
        <dbReference type="EMBL" id="BAY16885.1"/>
    </source>
</evidence>
<dbReference type="EMBL" id="AP018174">
    <property type="protein sequence ID" value="BAY16885.1"/>
    <property type="molecule type" value="Genomic_DNA"/>
</dbReference>
<accession>A0A1Z4GHD4</accession>